<organism evidence="1 2">
    <name type="scientific">Sphingomonas bisphenolicum</name>
    <dbReference type="NCBI Taxonomy" id="296544"/>
    <lineage>
        <taxon>Bacteria</taxon>
        <taxon>Pseudomonadati</taxon>
        <taxon>Pseudomonadota</taxon>
        <taxon>Alphaproteobacteria</taxon>
        <taxon>Sphingomonadales</taxon>
        <taxon>Sphingomonadaceae</taxon>
        <taxon>Sphingomonas</taxon>
    </lineage>
</organism>
<evidence type="ECO:0000313" key="1">
    <source>
        <dbReference type="EMBL" id="BBF68759.1"/>
    </source>
</evidence>
<dbReference type="Proteomes" id="UP001059971">
    <property type="component" value="Chromosome 1"/>
</dbReference>
<name>A0ABM7G2K9_9SPHN</name>
<dbReference type="RefSeq" id="WP_224548093.1">
    <property type="nucleotide sequence ID" value="NZ_AP018817.1"/>
</dbReference>
<reference evidence="1" key="1">
    <citation type="submission" date="2018-07" db="EMBL/GenBank/DDBJ databases">
        <title>Complete genome sequence of Sphingomonas bisphenolicum strain AO1, a bisphenol A degradative bacterium isolated from Japanese farm field.</title>
        <authorList>
            <person name="Murakami M."/>
            <person name="Koh M."/>
            <person name="Koba S."/>
            <person name="Matsumura Y."/>
        </authorList>
    </citation>
    <scope>NUCLEOTIDE SEQUENCE</scope>
    <source>
        <strain evidence="1">AO1</strain>
    </source>
</reference>
<dbReference type="InterPro" id="IPR009241">
    <property type="entry name" value="HigB-like"/>
</dbReference>
<gene>
    <name evidence="1" type="ORF">SBA_ch1_09590</name>
</gene>
<keyword evidence="2" id="KW-1185">Reference proteome</keyword>
<accession>A0ABM7G2K9</accession>
<proteinExistence type="predicted"/>
<dbReference type="EMBL" id="AP018817">
    <property type="protein sequence ID" value="BBF68759.1"/>
    <property type="molecule type" value="Genomic_DNA"/>
</dbReference>
<evidence type="ECO:0008006" key="3">
    <source>
        <dbReference type="Google" id="ProtNLM"/>
    </source>
</evidence>
<protein>
    <recommendedName>
        <fullName evidence="3">Phage-related protein</fullName>
    </recommendedName>
</protein>
<dbReference type="Pfam" id="PF05973">
    <property type="entry name" value="Gp49"/>
    <property type="match status" value="1"/>
</dbReference>
<evidence type="ECO:0000313" key="2">
    <source>
        <dbReference type="Proteomes" id="UP001059971"/>
    </source>
</evidence>
<sequence length="119" mass="13245">MAKSRNTLRTVSWIKAARRDFEAFPARAMDRALDALTVVADGGTPDIAKPLAGLGAGVWELAIKERGDAFRVVYALQMGDDIWVVHAFQKKSTKGIATPRHEIDLVRERIKRLKEMLDG</sequence>